<reference evidence="7 8" key="1">
    <citation type="submission" date="2015-07" db="EMBL/GenBank/DDBJ databases">
        <title>Genome analysis of myxobacterium Chondromyces crocatus Cm c5 reveals a high potential for natural compound synthesis and the genetic basis for the loss of fruiting body formation.</title>
        <authorList>
            <person name="Zaburannyi N."/>
            <person name="Bunk B."/>
            <person name="Maier J."/>
            <person name="Overmann J."/>
            <person name="Mueller R."/>
        </authorList>
    </citation>
    <scope>NUCLEOTIDE SEQUENCE [LARGE SCALE GENOMIC DNA]</scope>
    <source>
        <strain evidence="7 8">Cm c5</strain>
    </source>
</reference>
<dbReference type="Pfam" id="PF00015">
    <property type="entry name" value="MCPsignal"/>
    <property type="match status" value="1"/>
</dbReference>
<comment type="similarity">
    <text evidence="2">Belongs to the methyl-accepting chemotaxis (MCP) protein family.</text>
</comment>
<dbReference type="InterPro" id="IPR003660">
    <property type="entry name" value="HAMP_dom"/>
</dbReference>
<evidence type="ECO:0000256" key="4">
    <source>
        <dbReference type="SAM" id="Phobius"/>
    </source>
</evidence>
<dbReference type="PROSITE" id="PS50111">
    <property type="entry name" value="CHEMOTAXIS_TRANSDUC_2"/>
    <property type="match status" value="1"/>
</dbReference>
<dbReference type="AlphaFoldDB" id="A0A0K1ETG1"/>
<feature type="domain" description="Methyl-accepting transducer" evidence="5">
    <location>
        <begin position="306"/>
        <end position="542"/>
    </location>
</feature>
<keyword evidence="1 3" id="KW-0807">Transducer</keyword>
<evidence type="ECO:0000259" key="5">
    <source>
        <dbReference type="PROSITE" id="PS50111"/>
    </source>
</evidence>
<keyword evidence="4" id="KW-1133">Transmembrane helix</keyword>
<dbReference type="PROSITE" id="PS50885">
    <property type="entry name" value="HAMP"/>
    <property type="match status" value="1"/>
</dbReference>
<dbReference type="PANTHER" id="PTHR32089">
    <property type="entry name" value="METHYL-ACCEPTING CHEMOTAXIS PROTEIN MCPB"/>
    <property type="match status" value="1"/>
</dbReference>
<sequence length="578" mass="61960">MSKPAAPQTDIRAVLNRTVLIPTLLMGAVGALMFWQINRLVELARWVDHTDKVIARAALVERLLADKETGVRGYVATRDALFLEPYDAASISFDSVVSELEDTVADNPAQARRVISLRDAHAAWQQESARPIIERQKRGEPIDIELHRTGKEQMDRMRALIGDFTRVETELRDSRTEAAGGASSTLLWIGGGMLLGIAAFIGLFTRRQLFAVSRTYGQALADSEQRARALEDSEKALAIRAEKEASARQELAATVGHYGAFIGRLARGEFSATVEPTGSTEMRQLGDDLGAMGHALRTMTLRINEAVVALSSATSEILAVTQEQTAVTMQTASAVTKTVVTVEEVTQTAQQVADRAKAVALASQRSLEVSTSGQRAVERSVSSMDQVNTQVTSISERILVLSDQAQAVGQIITTVNELAEQSNLLALNASIEAARAGEHGRSFAVVAQEVRRLAEQSKDATSKVRSILGEIQRSTNAAVLATEEGTKTVASAVQAARTAGDRIKQLAETIALASHAAAQIVAAAEDQTVVIGQTSQAIRAIEQASTQTVEGTRQSERAARDIGALATRLGDAAAQYRT</sequence>
<keyword evidence="4" id="KW-0812">Transmembrane</keyword>
<name>A0A0K1ETG1_CHOCO</name>
<dbReference type="GO" id="GO:0016020">
    <property type="term" value="C:membrane"/>
    <property type="evidence" value="ECO:0007669"/>
    <property type="project" value="InterPro"/>
</dbReference>
<evidence type="ECO:0008006" key="9">
    <source>
        <dbReference type="Google" id="ProtNLM"/>
    </source>
</evidence>
<dbReference type="STRING" id="52.CMC5_083810"/>
<dbReference type="Pfam" id="PF05227">
    <property type="entry name" value="CHASE3"/>
    <property type="match status" value="1"/>
</dbReference>
<dbReference type="SMART" id="SM00283">
    <property type="entry name" value="MA"/>
    <property type="match status" value="1"/>
</dbReference>
<dbReference type="SUPFAM" id="SSF58104">
    <property type="entry name" value="Methyl-accepting chemotaxis protein (MCP) signaling domain"/>
    <property type="match status" value="1"/>
</dbReference>
<protein>
    <recommendedName>
        <fullName evidence="9">Methyl-accepting chemotaxis protein</fullName>
    </recommendedName>
</protein>
<accession>A0A0K1ETG1</accession>
<proteinExistence type="inferred from homology"/>
<evidence type="ECO:0000256" key="3">
    <source>
        <dbReference type="PROSITE-ProRule" id="PRU00284"/>
    </source>
</evidence>
<keyword evidence="8" id="KW-1185">Reference proteome</keyword>
<dbReference type="Gene3D" id="1.10.287.950">
    <property type="entry name" value="Methyl-accepting chemotaxis protein"/>
    <property type="match status" value="1"/>
</dbReference>
<evidence type="ECO:0000313" key="8">
    <source>
        <dbReference type="Proteomes" id="UP000067626"/>
    </source>
</evidence>
<dbReference type="PANTHER" id="PTHR32089:SF112">
    <property type="entry name" value="LYSOZYME-LIKE PROTEIN-RELATED"/>
    <property type="match status" value="1"/>
</dbReference>
<organism evidence="7 8">
    <name type="scientific">Chondromyces crocatus</name>
    <dbReference type="NCBI Taxonomy" id="52"/>
    <lineage>
        <taxon>Bacteria</taxon>
        <taxon>Pseudomonadati</taxon>
        <taxon>Myxococcota</taxon>
        <taxon>Polyangia</taxon>
        <taxon>Polyangiales</taxon>
        <taxon>Polyangiaceae</taxon>
        <taxon>Chondromyces</taxon>
    </lineage>
</organism>
<keyword evidence="4" id="KW-0472">Membrane</keyword>
<evidence type="ECO:0000259" key="6">
    <source>
        <dbReference type="PROSITE" id="PS50885"/>
    </source>
</evidence>
<dbReference type="InterPro" id="IPR007891">
    <property type="entry name" value="CHASE3"/>
</dbReference>
<evidence type="ECO:0000313" key="7">
    <source>
        <dbReference type="EMBL" id="AKT44141.1"/>
    </source>
</evidence>
<dbReference type="Proteomes" id="UP000067626">
    <property type="component" value="Chromosome"/>
</dbReference>
<dbReference type="EMBL" id="CP012159">
    <property type="protein sequence ID" value="AKT44141.1"/>
    <property type="molecule type" value="Genomic_DNA"/>
</dbReference>
<gene>
    <name evidence="7" type="ORF">CMC5_083810</name>
</gene>
<dbReference type="GO" id="GO:0007165">
    <property type="term" value="P:signal transduction"/>
    <property type="evidence" value="ECO:0007669"/>
    <property type="project" value="UniProtKB-KW"/>
</dbReference>
<feature type="transmembrane region" description="Helical" evidence="4">
    <location>
        <begin position="20"/>
        <end position="37"/>
    </location>
</feature>
<dbReference type="CDD" id="cd19410">
    <property type="entry name" value="HK9-like_sensor"/>
    <property type="match status" value="1"/>
</dbReference>
<feature type="domain" description="HAMP" evidence="6">
    <location>
        <begin position="264"/>
        <end position="301"/>
    </location>
</feature>
<evidence type="ECO:0000256" key="2">
    <source>
        <dbReference type="ARBA" id="ARBA00029447"/>
    </source>
</evidence>
<dbReference type="InterPro" id="IPR004089">
    <property type="entry name" value="MCPsignal_dom"/>
</dbReference>
<dbReference type="KEGG" id="ccro:CMC5_083810"/>
<evidence type="ECO:0000256" key="1">
    <source>
        <dbReference type="ARBA" id="ARBA00023224"/>
    </source>
</evidence>